<evidence type="ECO:0000256" key="4">
    <source>
        <dbReference type="ARBA" id="ARBA00022722"/>
    </source>
</evidence>
<dbReference type="PANTHER" id="PTHR22930:SF269">
    <property type="entry name" value="NUCLEASE HARBI1-LIKE PROTEIN"/>
    <property type="match status" value="1"/>
</dbReference>
<evidence type="ECO:0000256" key="5">
    <source>
        <dbReference type="ARBA" id="ARBA00022723"/>
    </source>
</evidence>
<evidence type="ECO:0000256" key="2">
    <source>
        <dbReference type="ARBA" id="ARBA00004123"/>
    </source>
</evidence>
<dbReference type="GO" id="GO:0046872">
    <property type="term" value="F:metal ion binding"/>
    <property type="evidence" value="ECO:0007669"/>
    <property type="project" value="UniProtKB-KW"/>
</dbReference>
<keyword evidence="6" id="KW-0378">Hydrolase</keyword>
<comment type="similarity">
    <text evidence="3">Belongs to the HARBI1 family.</text>
</comment>
<sequence length="407" mass="46742">MAAYIQNSDSEESEDEMMVLAALAVHLDQERQIHRTCWVKPWIGRRNEHGAYHALMRELREEDLGSYVNFLRMDPQHFDHLLGLVGPSIHKQDTYCRDSISPGERLAVTLRFLASGDSYRSLSYLYRIGKSTLAEIIPATCLAICDVLKRPYMKVPNTQAEWRAVADKFDERWQFPNCIGAMDGKHVAIKAPRNSGSMFFNYKNFHSIVLLALVDADYKVIAYDLGVNGRNNDAGIFGNSELYHHLEENTLNVPPPRPLPGRQEESPFVLVGDEAFPLKTYLLKPYPGRDLTDERKIFNYRLSRARRISENVFGILVNRFGVLGQTMSLEPDKATLVTEACLMLHNYLRSENDHRYQQEVQRPVEGNWIGIARHPGNRAADAARNTRDQFCVYFNTNGQVPWQYNRF</sequence>
<dbReference type="InterPro" id="IPR045249">
    <property type="entry name" value="HARBI1-like"/>
</dbReference>
<evidence type="ECO:0000259" key="8">
    <source>
        <dbReference type="Pfam" id="PF13359"/>
    </source>
</evidence>
<dbReference type="GO" id="GO:0005634">
    <property type="term" value="C:nucleus"/>
    <property type="evidence" value="ECO:0007669"/>
    <property type="project" value="UniProtKB-SubCell"/>
</dbReference>
<proteinExistence type="inferred from homology"/>
<evidence type="ECO:0000313" key="10">
    <source>
        <dbReference type="Proteomes" id="UP001374579"/>
    </source>
</evidence>
<organism evidence="9 10">
    <name type="scientific">Littorina saxatilis</name>
    <dbReference type="NCBI Taxonomy" id="31220"/>
    <lineage>
        <taxon>Eukaryota</taxon>
        <taxon>Metazoa</taxon>
        <taxon>Spiralia</taxon>
        <taxon>Lophotrochozoa</taxon>
        <taxon>Mollusca</taxon>
        <taxon>Gastropoda</taxon>
        <taxon>Caenogastropoda</taxon>
        <taxon>Littorinimorpha</taxon>
        <taxon>Littorinoidea</taxon>
        <taxon>Littorinidae</taxon>
        <taxon>Littorina</taxon>
    </lineage>
</organism>
<evidence type="ECO:0000256" key="6">
    <source>
        <dbReference type="ARBA" id="ARBA00022801"/>
    </source>
</evidence>
<dbReference type="GO" id="GO:0016787">
    <property type="term" value="F:hydrolase activity"/>
    <property type="evidence" value="ECO:0007669"/>
    <property type="project" value="UniProtKB-KW"/>
</dbReference>
<dbReference type="EMBL" id="JBAMIC010000018">
    <property type="protein sequence ID" value="KAK7095285.1"/>
    <property type="molecule type" value="Genomic_DNA"/>
</dbReference>
<keyword evidence="10" id="KW-1185">Reference proteome</keyword>
<keyword evidence="7" id="KW-0539">Nucleus</keyword>
<dbReference type="PANTHER" id="PTHR22930">
    <property type="match status" value="1"/>
</dbReference>
<evidence type="ECO:0000256" key="7">
    <source>
        <dbReference type="ARBA" id="ARBA00023242"/>
    </source>
</evidence>
<gene>
    <name evidence="9" type="ORF">V1264_006715</name>
</gene>
<accession>A0AAN9G652</accession>
<comment type="subcellular location">
    <subcellularLocation>
        <location evidence="2">Nucleus</location>
    </subcellularLocation>
</comment>
<feature type="domain" description="DDE Tnp4" evidence="8">
    <location>
        <begin position="182"/>
        <end position="346"/>
    </location>
</feature>
<dbReference type="GO" id="GO:0004518">
    <property type="term" value="F:nuclease activity"/>
    <property type="evidence" value="ECO:0007669"/>
    <property type="project" value="UniProtKB-KW"/>
</dbReference>
<dbReference type="Proteomes" id="UP001374579">
    <property type="component" value="Unassembled WGS sequence"/>
</dbReference>
<keyword evidence="5" id="KW-0479">Metal-binding</keyword>
<dbReference type="InterPro" id="IPR027806">
    <property type="entry name" value="HARBI1_dom"/>
</dbReference>
<dbReference type="Pfam" id="PF13359">
    <property type="entry name" value="DDE_Tnp_4"/>
    <property type="match status" value="1"/>
</dbReference>
<comment type="cofactor">
    <cofactor evidence="1">
        <name>a divalent metal cation</name>
        <dbReference type="ChEBI" id="CHEBI:60240"/>
    </cofactor>
</comment>
<evidence type="ECO:0000313" key="9">
    <source>
        <dbReference type="EMBL" id="KAK7095285.1"/>
    </source>
</evidence>
<reference evidence="9 10" key="1">
    <citation type="submission" date="2024-02" db="EMBL/GenBank/DDBJ databases">
        <title>Chromosome-scale genome assembly of the rough periwinkle Littorina saxatilis.</title>
        <authorList>
            <person name="De Jode A."/>
            <person name="Faria R."/>
            <person name="Formenti G."/>
            <person name="Sims Y."/>
            <person name="Smith T.P."/>
            <person name="Tracey A."/>
            <person name="Wood J.M.D."/>
            <person name="Zagrodzka Z.B."/>
            <person name="Johannesson K."/>
            <person name="Butlin R.K."/>
            <person name="Leder E.H."/>
        </authorList>
    </citation>
    <scope>NUCLEOTIDE SEQUENCE [LARGE SCALE GENOMIC DNA]</scope>
    <source>
        <strain evidence="9">Snail1</strain>
        <tissue evidence="9">Muscle</tissue>
    </source>
</reference>
<evidence type="ECO:0000256" key="3">
    <source>
        <dbReference type="ARBA" id="ARBA00006958"/>
    </source>
</evidence>
<name>A0AAN9G652_9CAEN</name>
<keyword evidence="4" id="KW-0540">Nuclease</keyword>
<evidence type="ECO:0000256" key="1">
    <source>
        <dbReference type="ARBA" id="ARBA00001968"/>
    </source>
</evidence>
<comment type="caution">
    <text evidence="9">The sequence shown here is derived from an EMBL/GenBank/DDBJ whole genome shotgun (WGS) entry which is preliminary data.</text>
</comment>
<protein>
    <recommendedName>
        <fullName evidence="8">DDE Tnp4 domain-containing protein</fullName>
    </recommendedName>
</protein>
<dbReference type="AlphaFoldDB" id="A0AAN9G652"/>